<dbReference type="EMBL" id="DXBG01000056">
    <property type="protein sequence ID" value="HIZ64755.1"/>
    <property type="molecule type" value="Genomic_DNA"/>
</dbReference>
<comment type="subcellular location">
    <subcellularLocation>
        <location evidence="1">Cell membrane</location>
        <topology evidence="1">Multi-pass membrane protein</topology>
    </subcellularLocation>
</comment>
<comment type="caution">
    <text evidence="8">The sequence shown here is derived from an EMBL/GenBank/DDBJ whole genome shotgun (WGS) entry which is preliminary data.</text>
</comment>
<evidence type="ECO:0000313" key="8">
    <source>
        <dbReference type="EMBL" id="HIZ64755.1"/>
    </source>
</evidence>
<evidence type="ECO:0000256" key="7">
    <source>
        <dbReference type="SAM" id="Phobius"/>
    </source>
</evidence>
<keyword evidence="6 7" id="KW-0472">Membrane</keyword>
<dbReference type="InterPro" id="IPR052923">
    <property type="entry name" value="UPF0718"/>
</dbReference>
<keyword evidence="3" id="KW-1003">Cell membrane</keyword>
<feature type="transmembrane region" description="Helical" evidence="7">
    <location>
        <begin position="278"/>
        <end position="299"/>
    </location>
</feature>
<reference evidence="8" key="2">
    <citation type="submission" date="2021-04" db="EMBL/GenBank/DDBJ databases">
        <authorList>
            <person name="Gilroy R."/>
        </authorList>
    </citation>
    <scope>NUCLEOTIDE SEQUENCE</scope>
    <source>
        <strain evidence="8">1068</strain>
    </source>
</reference>
<keyword evidence="5 7" id="KW-1133">Transmembrane helix</keyword>
<sequence length="300" mass="32821">MFEIINREAVYLWYYFSVQLEQLFPFWVLGMILGSVVSVFFKERIHNTFGILGKNKLGILGIMAASFLGLASPLCMYGTIPVSASFSRGGMREDWLAAFMMSSILLNPQLALYSAALGTAALSVRVLACLVCGVMAGLLVRFFYGDKSFFNFQDFALPESKDRDSNLVLRFLKNLGRNVKATGLYFLAGIVLSAVFQRYVPADTMTDLLGGNEAWGVLMAATIGVPLYACGGGTIPLLQGWLWEEMSMGSAAAFMITGPATKITNLGALKIILGAKGFFLYLAYIMIFSMITGLVVNWIL</sequence>
<feature type="transmembrane region" description="Helical" evidence="7">
    <location>
        <begin position="57"/>
        <end position="83"/>
    </location>
</feature>
<evidence type="ECO:0000256" key="4">
    <source>
        <dbReference type="ARBA" id="ARBA00022692"/>
    </source>
</evidence>
<organism evidence="8 9">
    <name type="scientific">Candidatus Blautia pullicola</name>
    <dbReference type="NCBI Taxonomy" id="2838498"/>
    <lineage>
        <taxon>Bacteria</taxon>
        <taxon>Bacillati</taxon>
        <taxon>Bacillota</taxon>
        <taxon>Clostridia</taxon>
        <taxon>Lachnospirales</taxon>
        <taxon>Lachnospiraceae</taxon>
        <taxon>Blautia</taxon>
    </lineage>
</organism>
<dbReference type="Pfam" id="PF03773">
    <property type="entry name" value="ArsP_1"/>
    <property type="match status" value="1"/>
</dbReference>
<gene>
    <name evidence="8" type="ORF">H9809_02435</name>
</gene>
<dbReference type="GO" id="GO:0005886">
    <property type="term" value="C:plasma membrane"/>
    <property type="evidence" value="ECO:0007669"/>
    <property type="project" value="UniProtKB-SubCell"/>
</dbReference>
<accession>A0A9D2FQ06</accession>
<feature type="transmembrane region" description="Helical" evidence="7">
    <location>
        <begin position="12"/>
        <end position="37"/>
    </location>
</feature>
<dbReference type="InterPro" id="IPR005524">
    <property type="entry name" value="DUF318"/>
</dbReference>
<feature type="transmembrane region" description="Helical" evidence="7">
    <location>
        <begin position="122"/>
        <end position="144"/>
    </location>
</feature>
<evidence type="ECO:0000256" key="2">
    <source>
        <dbReference type="ARBA" id="ARBA00006386"/>
    </source>
</evidence>
<name>A0A9D2FQ06_9FIRM</name>
<feature type="transmembrane region" description="Helical" evidence="7">
    <location>
        <begin position="183"/>
        <end position="202"/>
    </location>
</feature>
<dbReference type="PANTHER" id="PTHR34184:SF4">
    <property type="entry name" value="UPF0718 PROTEIN YCGR"/>
    <property type="match status" value="1"/>
</dbReference>
<evidence type="ECO:0000256" key="6">
    <source>
        <dbReference type="ARBA" id="ARBA00023136"/>
    </source>
</evidence>
<evidence type="ECO:0000313" key="9">
    <source>
        <dbReference type="Proteomes" id="UP000824056"/>
    </source>
</evidence>
<reference evidence="8" key="1">
    <citation type="journal article" date="2021" name="PeerJ">
        <title>Extensive microbial diversity within the chicken gut microbiome revealed by metagenomics and culture.</title>
        <authorList>
            <person name="Gilroy R."/>
            <person name="Ravi A."/>
            <person name="Getino M."/>
            <person name="Pursley I."/>
            <person name="Horton D.L."/>
            <person name="Alikhan N.F."/>
            <person name="Baker D."/>
            <person name="Gharbi K."/>
            <person name="Hall N."/>
            <person name="Watson M."/>
            <person name="Adriaenssens E.M."/>
            <person name="Foster-Nyarko E."/>
            <person name="Jarju S."/>
            <person name="Secka A."/>
            <person name="Antonio M."/>
            <person name="Oren A."/>
            <person name="Chaudhuri R.R."/>
            <person name="La Ragione R."/>
            <person name="Hildebrand F."/>
            <person name="Pallen M.J."/>
        </authorList>
    </citation>
    <scope>NUCLEOTIDE SEQUENCE</scope>
    <source>
        <strain evidence="8">1068</strain>
    </source>
</reference>
<dbReference type="AlphaFoldDB" id="A0A9D2FQ06"/>
<dbReference type="Proteomes" id="UP000824056">
    <property type="component" value="Unassembled WGS sequence"/>
</dbReference>
<feature type="transmembrane region" description="Helical" evidence="7">
    <location>
        <begin position="214"/>
        <end position="238"/>
    </location>
</feature>
<dbReference type="PANTHER" id="PTHR34184">
    <property type="entry name" value="UPF0718 PROTEIN YCGR"/>
    <property type="match status" value="1"/>
</dbReference>
<comment type="similarity">
    <text evidence="2">Belongs to the UPF0718 family.</text>
</comment>
<proteinExistence type="inferred from homology"/>
<evidence type="ECO:0000256" key="3">
    <source>
        <dbReference type="ARBA" id="ARBA00022475"/>
    </source>
</evidence>
<protein>
    <submittedName>
        <fullName evidence="8">Permease</fullName>
    </submittedName>
</protein>
<evidence type="ECO:0000256" key="5">
    <source>
        <dbReference type="ARBA" id="ARBA00022989"/>
    </source>
</evidence>
<evidence type="ECO:0000256" key="1">
    <source>
        <dbReference type="ARBA" id="ARBA00004651"/>
    </source>
</evidence>
<feature type="transmembrane region" description="Helical" evidence="7">
    <location>
        <begin position="95"/>
        <end position="116"/>
    </location>
</feature>
<keyword evidence="4 7" id="KW-0812">Transmembrane</keyword>